<dbReference type="AlphaFoldDB" id="A0A0N7LQJ1"/>
<evidence type="ECO:0000313" key="2">
    <source>
        <dbReference type="EMBL" id="CUH48164.1"/>
    </source>
</evidence>
<proteinExistence type="predicted"/>
<dbReference type="RefSeq" id="WP_058277715.1">
    <property type="nucleotide sequence ID" value="NZ_CANLZK010000001.1"/>
</dbReference>
<dbReference type="GeneID" id="55493549"/>
<feature type="transmembrane region" description="Helical" evidence="1">
    <location>
        <begin position="54"/>
        <end position="75"/>
    </location>
</feature>
<dbReference type="EMBL" id="CYPU01000039">
    <property type="protein sequence ID" value="CUH48164.1"/>
    <property type="molecule type" value="Genomic_DNA"/>
</dbReference>
<protein>
    <submittedName>
        <fullName evidence="2">Inner membrane protein YiaW</fullName>
    </submittedName>
</protein>
<sequence>MGLLGQPLGYYDYLTFVALILLLAAVMALFLFVMGLPGRIAIKRNHPHAEAIKIMGWMGFLAIVPWVHAFIWAFHDGTVVDIRRMPDEERKAVRKEIKRLGGELTEEYRDPLDPEETQKS</sequence>
<evidence type="ECO:0000256" key="1">
    <source>
        <dbReference type="SAM" id="Phobius"/>
    </source>
</evidence>
<reference evidence="2 3" key="1">
    <citation type="submission" date="2015-09" db="EMBL/GenBank/DDBJ databases">
        <authorList>
            <consortium name="Swine Surveillance"/>
        </authorList>
    </citation>
    <scope>NUCLEOTIDE SEQUENCE [LARGE SCALE GENOMIC DNA]</scope>
    <source>
        <strain evidence="2 3">CECT 4292</strain>
    </source>
</reference>
<keyword evidence="1" id="KW-0812">Transmembrane</keyword>
<evidence type="ECO:0000313" key="3">
    <source>
        <dbReference type="Proteomes" id="UP000050783"/>
    </source>
</evidence>
<keyword evidence="1" id="KW-0472">Membrane</keyword>
<name>A0A0N7LQJ1_9RHOB</name>
<gene>
    <name evidence="2" type="primary">yiaW_1</name>
    <name evidence="2" type="ORF">RUA4292_02342</name>
</gene>
<dbReference type="STRING" id="81569.RUM4293_02689"/>
<dbReference type="OrthoDB" id="5737744at2"/>
<dbReference type="Proteomes" id="UP000050783">
    <property type="component" value="Unassembled WGS sequence"/>
</dbReference>
<accession>A0A0N7LQJ1</accession>
<keyword evidence="1" id="KW-1133">Transmembrane helix</keyword>
<dbReference type="Pfam" id="PF11742">
    <property type="entry name" value="DUF3302"/>
    <property type="match status" value="1"/>
</dbReference>
<dbReference type="InterPro" id="IPR011223">
    <property type="entry name" value="UCP028770"/>
</dbReference>
<feature type="transmembrane region" description="Helical" evidence="1">
    <location>
        <begin position="13"/>
        <end position="33"/>
    </location>
</feature>
<organism evidence="2 3">
    <name type="scientific">Ruegeria atlantica</name>
    <dbReference type="NCBI Taxonomy" id="81569"/>
    <lineage>
        <taxon>Bacteria</taxon>
        <taxon>Pseudomonadati</taxon>
        <taxon>Pseudomonadota</taxon>
        <taxon>Alphaproteobacteria</taxon>
        <taxon>Rhodobacterales</taxon>
        <taxon>Roseobacteraceae</taxon>
        <taxon>Ruegeria</taxon>
    </lineage>
</organism>